<organism evidence="3 4">
    <name type="scientific">Symbiodinium microadriaticum</name>
    <name type="common">Dinoflagellate</name>
    <name type="synonym">Zooxanthella microadriatica</name>
    <dbReference type="NCBI Taxonomy" id="2951"/>
    <lineage>
        <taxon>Eukaryota</taxon>
        <taxon>Sar</taxon>
        <taxon>Alveolata</taxon>
        <taxon>Dinophyceae</taxon>
        <taxon>Suessiales</taxon>
        <taxon>Symbiodiniaceae</taxon>
        <taxon>Symbiodinium</taxon>
    </lineage>
</organism>
<proteinExistence type="predicted"/>
<dbReference type="OrthoDB" id="414009at2759"/>
<dbReference type="Proteomes" id="UP000186817">
    <property type="component" value="Unassembled WGS sequence"/>
</dbReference>
<protein>
    <submittedName>
        <fullName evidence="3">Uncharacterized protein</fullName>
    </submittedName>
</protein>
<dbReference type="Gene3D" id="2.60.120.200">
    <property type="match status" value="1"/>
</dbReference>
<dbReference type="Pfam" id="PF13385">
    <property type="entry name" value="Laminin_G_3"/>
    <property type="match status" value="1"/>
</dbReference>
<reference evidence="3 4" key="1">
    <citation type="submission" date="2016-02" db="EMBL/GenBank/DDBJ databases">
        <title>Genome analysis of coral dinoflagellate symbionts highlights evolutionary adaptations to a symbiotic lifestyle.</title>
        <authorList>
            <person name="Aranda M."/>
            <person name="Li Y."/>
            <person name="Liew Y.J."/>
            <person name="Baumgarten S."/>
            <person name="Simakov O."/>
            <person name="Wilson M."/>
            <person name="Piel J."/>
            <person name="Ashoor H."/>
            <person name="Bougouffa S."/>
            <person name="Bajic V.B."/>
            <person name="Ryu T."/>
            <person name="Ravasi T."/>
            <person name="Bayer T."/>
            <person name="Micklem G."/>
            <person name="Kim H."/>
            <person name="Bhak J."/>
            <person name="Lajeunesse T.C."/>
            <person name="Voolstra C.R."/>
        </authorList>
    </citation>
    <scope>NUCLEOTIDE SEQUENCE [LARGE SCALE GENOMIC DNA]</scope>
    <source>
        <strain evidence="3 4">CCMP2467</strain>
    </source>
</reference>
<evidence type="ECO:0000256" key="2">
    <source>
        <dbReference type="SAM" id="SignalP"/>
    </source>
</evidence>
<feature type="chain" id="PRO_5013158599" evidence="2">
    <location>
        <begin position="19"/>
        <end position="1038"/>
    </location>
</feature>
<feature type="region of interest" description="Disordered" evidence="1">
    <location>
        <begin position="518"/>
        <end position="576"/>
    </location>
</feature>
<name>A0A1Q9DM36_SYMMI</name>
<dbReference type="EMBL" id="LSRX01000474">
    <property type="protein sequence ID" value="OLP96241.1"/>
    <property type="molecule type" value="Genomic_DNA"/>
</dbReference>
<dbReference type="AlphaFoldDB" id="A0A1Q9DM36"/>
<accession>A0A1Q9DM36</accession>
<dbReference type="SUPFAM" id="SSF49899">
    <property type="entry name" value="Concanavalin A-like lectins/glucanases"/>
    <property type="match status" value="1"/>
</dbReference>
<sequence>MMLIRLFLHAVLLAHAVANDSCLSSVHIIDDFLHDGEASTILEKVRVSEPLLDQTSVVHRIRQAMDVPEPASVGPAGSVIPSRIATGNVSEHQDNDGEAVTNSSSAVIYLESAPDGGSLGKLVFKEKKTYCSETQVEMEVEAFGKRLVSWDNDACLHSFHARHEGARHLLGPLTVSPLGSMVGVGGDPTSTTVTSTTTMSMTDTSTVSMTTTMTDTMTSTVTMTMTDTMTTSTMTTSTETTATMTDTTTATMTATMTETVTMTMTMTMTDTVTQVQNPDTQNTVSGAEGSGQAAQFMGARSSTSSCFHASPGWMLDTNLGDINRKTSGNGAMKGFQAASAALSVSLRTLDCLNLSEAGGSRESTVLLPTKTAVDTPCQLRCLKQLVSLIYMLTGESLLQVKVHRFQASIGVLKAQAINSWQVQLSPTLTASEGHDRAGPASQRHDRELLELGGSTGSPMEVPRVITVHRERLLGLGVHSGGEARSGVVSIERIHTGFHNFPTALANVMAATPAGPPQVFAPAVPGGSGASGSSGPKRRARSTGLPKQRYSEQGEAVNPWLDPPEIRAPRGRRWTHKGPALSAGVRREVRMFLHNSKHFENDFSGWQMPFPFELPSGVPCPICTLGECGDVNDPTYRPKYPEVRAAIEEVVVQQSLQLLAQPDSKGIKTYVSVGPGLLAQDWIILEKLRAAAVQPCRAVFVELRTASPALACEGRRFSAEEDGIDLSQLGFASPLGPEFSFSAYVTFESASCGSRLFDFGNFDDEEQDNIFVDVLPSPSGDPNDAGTLVFNVRRGSEEDVQMIAAGGAWVVGQPHLYLFTVSATGMMRIYIDGQLAIAQQGHPPKRLERTHLYVGKSAASSKVFCGEMRKIQVWDYCVDSASVDGVFADETERAFTQFSAWFAQDLTVYSFASLASYAAAVVEDRRFEADLLLQVDVQEEIDGYDDFVKKVLGPQGIALTLGGPGKSWRREGAKVIEFPVQNEILQKIEAKTKLPWVYFGPGKVGHSHFCEEESRFLRLSGWPAGRYKRKRRAWQAERC</sequence>
<comment type="caution">
    <text evidence="3">The sequence shown here is derived from an EMBL/GenBank/DDBJ whole genome shotgun (WGS) entry which is preliminary data.</text>
</comment>
<evidence type="ECO:0000256" key="1">
    <source>
        <dbReference type="SAM" id="MobiDB-lite"/>
    </source>
</evidence>
<gene>
    <name evidence="3" type="ORF">AK812_SmicGene21528</name>
</gene>
<keyword evidence="2" id="KW-0732">Signal</keyword>
<feature type="signal peptide" evidence="2">
    <location>
        <begin position="1"/>
        <end position="18"/>
    </location>
</feature>
<keyword evidence="4" id="KW-1185">Reference proteome</keyword>
<evidence type="ECO:0000313" key="4">
    <source>
        <dbReference type="Proteomes" id="UP000186817"/>
    </source>
</evidence>
<dbReference type="InterPro" id="IPR013320">
    <property type="entry name" value="ConA-like_dom_sf"/>
</dbReference>
<evidence type="ECO:0000313" key="3">
    <source>
        <dbReference type="EMBL" id="OLP96241.1"/>
    </source>
</evidence>